<proteinExistence type="predicted"/>
<dbReference type="EMBL" id="MN739104">
    <property type="protein sequence ID" value="QHS88972.1"/>
    <property type="molecule type" value="Genomic_DNA"/>
</dbReference>
<accession>A0A6C0BAB2</accession>
<protein>
    <submittedName>
        <fullName evidence="1">Uncharacterized protein</fullName>
    </submittedName>
</protein>
<evidence type="ECO:0000313" key="1">
    <source>
        <dbReference type="EMBL" id="QHS88972.1"/>
    </source>
</evidence>
<dbReference type="AlphaFoldDB" id="A0A6C0BAB2"/>
<organism evidence="1">
    <name type="scientific">viral metagenome</name>
    <dbReference type="NCBI Taxonomy" id="1070528"/>
    <lineage>
        <taxon>unclassified sequences</taxon>
        <taxon>metagenomes</taxon>
        <taxon>organismal metagenomes</taxon>
    </lineage>
</organism>
<sequence>MNFIVRYRLSMRELAGWNGEKPSPADARTIGEERACFEEEMNEVFIKTYVAEMMTFSLKVGEDHSRSDHAFIQRRADREYVGYIGDFTQSHFWLIIEYLPRYSSHWREWNRNLAIDRINVLYQSEQAKERAQIMELRRILQEERKAELAAQTRDANLELAEQVARALAKEEAEKKDRQELIVARDEAVRRMKKEAQRQAEKTALQLV</sequence>
<name>A0A6C0BAB2_9ZZZZ</name>
<reference evidence="1" key="1">
    <citation type="journal article" date="2020" name="Nature">
        <title>Giant virus diversity and host interactions through global metagenomics.</title>
        <authorList>
            <person name="Schulz F."/>
            <person name="Roux S."/>
            <person name="Paez-Espino D."/>
            <person name="Jungbluth S."/>
            <person name="Walsh D.A."/>
            <person name="Denef V.J."/>
            <person name="McMahon K.D."/>
            <person name="Konstantinidis K.T."/>
            <person name="Eloe-Fadrosh E.A."/>
            <person name="Kyrpides N.C."/>
            <person name="Woyke T."/>
        </authorList>
    </citation>
    <scope>NUCLEOTIDE SEQUENCE</scope>
    <source>
        <strain evidence="1">GVMAG-M-3300010158-59</strain>
    </source>
</reference>